<dbReference type="Proteomes" id="UP000509626">
    <property type="component" value="Chromosome"/>
</dbReference>
<protein>
    <submittedName>
        <fullName evidence="1">Uncharacterized protein</fullName>
    </submittedName>
</protein>
<gene>
    <name evidence="1" type="ORF">HUG12_10920</name>
</gene>
<proteinExistence type="predicted"/>
<name>A0A7D5LB07_9EURY</name>
<dbReference type="RefSeq" id="WP_179268799.1">
    <property type="nucleotide sequence ID" value="NZ_CP058579.1"/>
</dbReference>
<accession>A0A7D5LB07</accession>
<organism evidence="1 2">
    <name type="scientific">Halorarum salinum</name>
    <dbReference type="NCBI Taxonomy" id="2743089"/>
    <lineage>
        <taxon>Archaea</taxon>
        <taxon>Methanobacteriati</taxon>
        <taxon>Methanobacteriota</taxon>
        <taxon>Stenosarchaea group</taxon>
        <taxon>Halobacteria</taxon>
        <taxon>Halobacteriales</taxon>
        <taxon>Haloferacaceae</taxon>
        <taxon>Halorarum</taxon>
    </lineage>
</organism>
<keyword evidence="2" id="KW-1185">Reference proteome</keyword>
<dbReference type="AlphaFoldDB" id="A0A7D5LB07"/>
<dbReference type="GeneID" id="56037977"/>
<sequence length="234" mass="26358">MPVSTAIYEIEGGFESEDLISRLSEVQLERRSERANGPLRTKFEAINRTTNGVSCAIIYEVEQKRPGWDDVTYERERKQSRIRFTDSVGEGAVLVVAKGDYQSEIASRLLDFFGLGPDPSSPDTTDSLGMTRVEISEEELTSILRDDGHVESRATYDSIDENTTSASLAGALGESGPADEFNQRGNKRWVIFESRSFERKVGITVKNDAVVFWGDWDDAEMERYWTRIVLPNLN</sequence>
<evidence type="ECO:0000313" key="2">
    <source>
        <dbReference type="Proteomes" id="UP000509626"/>
    </source>
</evidence>
<dbReference type="EMBL" id="CP058579">
    <property type="protein sequence ID" value="QLG62214.1"/>
    <property type="molecule type" value="Genomic_DNA"/>
</dbReference>
<evidence type="ECO:0000313" key="1">
    <source>
        <dbReference type="EMBL" id="QLG62214.1"/>
    </source>
</evidence>
<reference evidence="1 2" key="1">
    <citation type="submission" date="2020-06" db="EMBL/GenBank/DDBJ databases">
        <title>NJ-3-1, isolated from saline soil.</title>
        <authorList>
            <person name="Cui H.L."/>
            <person name="Shi X."/>
        </authorList>
    </citation>
    <scope>NUCLEOTIDE SEQUENCE [LARGE SCALE GENOMIC DNA]</scope>
    <source>
        <strain evidence="1 2">NJ-3-1</strain>
    </source>
</reference>
<dbReference type="KEGG" id="halu:HUG12_10920"/>